<evidence type="ECO:0000256" key="1">
    <source>
        <dbReference type="ARBA" id="ARBA00022553"/>
    </source>
</evidence>
<gene>
    <name evidence="4" type="ORF">E0493_07280</name>
</gene>
<dbReference type="InterPro" id="IPR050595">
    <property type="entry name" value="Bact_response_regulator"/>
</dbReference>
<dbReference type="AlphaFoldDB" id="A0A845B8U3"/>
<proteinExistence type="predicted"/>
<feature type="modified residue" description="4-aspartylphosphate" evidence="2">
    <location>
        <position position="57"/>
    </location>
</feature>
<feature type="domain" description="Response regulatory" evidence="3">
    <location>
        <begin position="8"/>
        <end position="122"/>
    </location>
</feature>
<dbReference type="PANTHER" id="PTHR44591:SF25">
    <property type="entry name" value="CHEMOTAXIS TWO-COMPONENT RESPONSE REGULATOR"/>
    <property type="match status" value="1"/>
</dbReference>
<dbReference type="PANTHER" id="PTHR44591">
    <property type="entry name" value="STRESS RESPONSE REGULATOR PROTEIN 1"/>
    <property type="match status" value="1"/>
</dbReference>
<organism evidence="4 5">
    <name type="scientific">Teichococcus coralli</name>
    <dbReference type="NCBI Taxonomy" id="2545983"/>
    <lineage>
        <taxon>Bacteria</taxon>
        <taxon>Pseudomonadati</taxon>
        <taxon>Pseudomonadota</taxon>
        <taxon>Alphaproteobacteria</taxon>
        <taxon>Acetobacterales</taxon>
        <taxon>Roseomonadaceae</taxon>
        <taxon>Roseomonas</taxon>
    </lineage>
</organism>
<evidence type="ECO:0000256" key="2">
    <source>
        <dbReference type="PROSITE-ProRule" id="PRU00169"/>
    </source>
</evidence>
<dbReference type="RefSeq" id="WP_160936284.1">
    <property type="nucleotide sequence ID" value="NZ_SNVJ01000005.1"/>
</dbReference>
<accession>A0A845B8U3</accession>
<evidence type="ECO:0000313" key="4">
    <source>
        <dbReference type="EMBL" id="MXP63155.1"/>
    </source>
</evidence>
<dbReference type="Gene3D" id="3.40.50.2300">
    <property type="match status" value="1"/>
</dbReference>
<dbReference type="Proteomes" id="UP000460715">
    <property type="component" value="Unassembled WGS sequence"/>
</dbReference>
<evidence type="ECO:0000259" key="3">
    <source>
        <dbReference type="PROSITE" id="PS50110"/>
    </source>
</evidence>
<dbReference type="SMART" id="SM00448">
    <property type="entry name" value="REC"/>
    <property type="match status" value="1"/>
</dbReference>
<dbReference type="SUPFAM" id="SSF52172">
    <property type="entry name" value="CheY-like"/>
    <property type="match status" value="1"/>
</dbReference>
<name>A0A845B8U3_9PROT</name>
<comment type="caution">
    <text evidence="4">The sequence shown here is derived from an EMBL/GenBank/DDBJ whole genome shotgun (WGS) entry which is preliminary data.</text>
</comment>
<dbReference type="OrthoDB" id="9782655at2"/>
<reference evidence="4 5" key="1">
    <citation type="submission" date="2019-03" db="EMBL/GenBank/DDBJ databases">
        <title>Roseomonas sp. a novel Roseomonas species isolated from Sea whip Gorgonian.</title>
        <authorList>
            <person name="Li F."/>
            <person name="Pan X."/>
            <person name="Huang S."/>
            <person name="Li Z."/>
            <person name="Meng B."/>
        </authorList>
    </citation>
    <scope>NUCLEOTIDE SEQUENCE [LARGE SCALE GENOMIC DNA]</scope>
    <source>
        <strain evidence="4 5">M0104</strain>
    </source>
</reference>
<dbReference type="PROSITE" id="PS50110">
    <property type="entry name" value="RESPONSE_REGULATORY"/>
    <property type="match status" value="1"/>
</dbReference>
<dbReference type="InterPro" id="IPR001789">
    <property type="entry name" value="Sig_transdc_resp-reg_receiver"/>
</dbReference>
<sequence>MVSPPLRTIALVDDDMGVRDSLRFLLETAGYVVEAYASGTQFLAEARPEVLACLVLDHEMPQITGLELLTRLRNAGLAPPTLLVTSMPSRNITRLAATLGAVGVLEKPFEQEDLLAWIEHAIASRPQAGFSAAPLPPPARQGW</sequence>
<keyword evidence="1 2" id="KW-0597">Phosphoprotein</keyword>
<dbReference type="InterPro" id="IPR011006">
    <property type="entry name" value="CheY-like_superfamily"/>
</dbReference>
<evidence type="ECO:0000313" key="5">
    <source>
        <dbReference type="Proteomes" id="UP000460715"/>
    </source>
</evidence>
<dbReference type="EMBL" id="SNVJ01000005">
    <property type="protein sequence ID" value="MXP63155.1"/>
    <property type="molecule type" value="Genomic_DNA"/>
</dbReference>
<protein>
    <submittedName>
        <fullName evidence="4">Response regulator</fullName>
    </submittedName>
</protein>
<dbReference type="Pfam" id="PF00072">
    <property type="entry name" value="Response_reg"/>
    <property type="match status" value="1"/>
</dbReference>
<keyword evidence="5" id="KW-1185">Reference proteome</keyword>
<dbReference type="GO" id="GO:0000160">
    <property type="term" value="P:phosphorelay signal transduction system"/>
    <property type="evidence" value="ECO:0007669"/>
    <property type="project" value="InterPro"/>
</dbReference>